<dbReference type="EMBL" id="LSDN01000019">
    <property type="protein sequence ID" value="KXB80047.1"/>
    <property type="molecule type" value="Genomic_DNA"/>
</dbReference>
<proteinExistence type="predicted"/>
<dbReference type="Proteomes" id="UP000070572">
    <property type="component" value="Unassembled WGS sequence"/>
</dbReference>
<evidence type="ECO:0000313" key="2">
    <source>
        <dbReference type="Proteomes" id="UP000070572"/>
    </source>
</evidence>
<accession>A0AB34WYJ3</accession>
<sequence>MRGNYFSCGWGRAKLWGSGMRWGSDFIRVGAVGIRIRKMPQHFSNSWAGGKI</sequence>
<evidence type="ECO:0000313" key="1">
    <source>
        <dbReference type="EMBL" id="KXB80047.1"/>
    </source>
</evidence>
<dbReference type="AlphaFoldDB" id="A0AB34WYJ3"/>
<gene>
    <name evidence="1" type="ORF">HMPREF1862_01522</name>
</gene>
<protein>
    <submittedName>
        <fullName evidence="1">Uncharacterized protein</fullName>
    </submittedName>
</protein>
<organism evidence="1 2">
    <name type="scientific">Varibaculum cambriense</name>
    <dbReference type="NCBI Taxonomy" id="184870"/>
    <lineage>
        <taxon>Bacteria</taxon>
        <taxon>Bacillati</taxon>
        <taxon>Actinomycetota</taxon>
        <taxon>Actinomycetes</taxon>
        <taxon>Actinomycetales</taxon>
        <taxon>Actinomycetaceae</taxon>
        <taxon>Varibaculum</taxon>
    </lineage>
</organism>
<reference evidence="1 2" key="1">
    <citation type="submission" date="2016-01" db="EMBL/GenBank/DDBJ databases">
        <authorList>
            <person name="Mitreva M."/>
            <person name="Pepin K.H."/>
            <person name="Mihindukulasuriya K.A."/>
            <person name="Fulton R."/>
            <person name="Fronick C."/>
            <person name="O'Laughlin M."/>
            <person name="Miner T."/>
            <person name="Herter B."/>
            <person name="Rosa B.A."/>
            <person name="Cordes M."/>
            <person name="Tomlinson C."/>
            <person name="Wollam A."/>
            <person name="Palsikar V.B."/>
            <person name="Mardis E.R."/>
            <person name="Wilson R.K."/>
        </authorList>
    </citation>
    <scope>NUCLEOTIDE SEQUENCE [LARGE SCALE GENOMIC DNA]</scope>
    <source>
        <strain evidence="1 2">DNF00696</strain>
    </source>
</reference>
<comment type="caution">
    <text evidence="1">The sequence shown here is derived from an EMBL/GenBank/DDBJ whole genome shotgun (WGS) entry which is preliminary data.</text>
</comment>
<name>A0AB34WYJ3_9ACTO</name>